<protein>
    <recommendedName>
        <fullName evidence="4">Ferritin-like domain-containing protein</fullName>
    </recommendedName>
</protein>
<dbReference type="SUPFAM" id="SSF47240">
    <property type="entry name" value="Ferritin-like"/>
    <property type="match status" value="1"/>
</dbReference>
<dbReference type="InterPro" id="IPR052965">
    <property type="entry name" value="Pigment-catalase-like"/>
</dbReference>
<feature type="signal peptide" evidence="1">
    <location>
        <begin position="1"/>
        <end position="18"/>
    </location>
</feature>
<dbReference type="Pfam" id="PF13668">
    <property type="entry name" value="Ferritin_2"/>
    <property type="match status" value="1"/>
</dbReference>
<dbReference type="PANTHER" id="PTHR31694:SF26">
    <property type="entry name" value="OS05G0151100 PROTEIN"/>
    <property type="match status" value="1"/>
</dbReference>
<keyword evidence="3" id="KW-1185">Reference proteome</keyword>
<evidence type="ECO:0000313" key="3">
    <source>
        <dbReference type="Proteomes" id="UP000245783"/>
    </source>
</evidence>
<sequence>MVASKFLAFLALAAAAVAAPASIERRAEPGQANIDDVILNYALTLEHLENAFYKELPSLQAFSAAGYDTFVHARFLQIGGHEASHVKFLSQALGDKATKPCTYDFGVNGDVNKFVQTSVVLEGVGVSAYAGAAQNITSPAYLTAAATVLTTEARHSAWAQAAARKGRADGDPAGAAYDTPLTSFSQVYSLAAPFIKKCPDSNPALPVKAFPAASWSTTPTTGATVGVKGDGVKDGQSVAFITAAGTTALAKIQGGKVTVPAEVQGGRTYAVVIKADAKAVSDDNTVAILSPFDVLRTPKEAANRARAGKEN</sequence>
<dbReference type="InterPro" id="IPR009078">
    <property type="entry name" value="Ferritin-like_SF"/>
</dbReference>
<proteinExistence type="predicted"/>
<feature type="chain" id="PRO_5016322600" description="Ferritin-like domain-containing protein" evidence="1">
    <location>
        <begin position="19"/>
        <end position="311"/>
    </location>
</feature>
<gene>
    <name evidence="2" type="ORF">IE81DRAFT_65606</name>
</gene>
<keyword evidence="1" id="KW-0732">Signal</keyword>
<organism evidence="2 3">
    <name type="scientific">Ceraceosorus guamensis</name>
    <dbReference type="NCBI Taxonomy" id="1522189"/>
    <lineage>
        <taxon>Eukaryota</taxon>
        <taxon>Fungi</taxon>
        <taxon>Dikarya</taxon>
        <taxon>Basidiomycota</taxon>
        <taxon>Ustilaginomycotina</taxon>
        <taxon>Exobasidiomycetes</taxon>
        <taxon>Ceraceosorales</taxon>
        <taxon>Ceraceosoraceae</taxon>
        <taxon>Ceraceosorus</taxon>
    </lineage>
</organism>
<dbReference type="AlphaFoldDB" id="A0A316W3L3"/>
<dbReference type="EMBL" id="KZ819367">
    <property type="protein sequence ID" value="PWN43698.1"/>
    <property type="molecule type" value="Genomic_DNA"/>
</dbReference>
<dbReference type="OrthoDB" id="1001765at2759"/>
<name>A0A316W3L3_9BASI</name>
<dbReference type="PANTHER" id="PTHR31694">
    <property type="entry name" value="DESICCATION-LIKE PROTEIN"/>
    <property type="match status" value="1"/>
</dbReference>
<dbReference type="Proteomes" id="UP000245783">
    <property type="component" value="Unassembled WGS sequence"/>
</dbReference>
<evidence type="ECO:0008006" key="4">
    <source>
        <dbReference type="Google" id="ProtNLM"/>
    </source>
</evidence>
<evidence type="ECO:0000313" key="2">
    <source>
        <dbReference type="EMBL" id="PWN43698.1"/>
    </source>
</evidence>
<dbReference type="InParanoid" id="A0A316W3L3"/>
<dbReference type="GeneID" id="37039389"/>
<evidence type="ECO:0000256" key="1">
    <source>
        <dbReference type="SAM" id="SignalP"/>
    </source>
</evidence>
<reference evidence="2 3" key="1">
    <citation type="journal article" date="2018" name="Mol. Biol. Evol.">
        <title>Broad Genomic Sampling Reveals a Smut Pathogenic Ancestry of the Fungal Clade Ustilaginomycotina.</title>
        <authorList>
            <person name="Kijpornyongpan T."/>
            <person name="Mondo S.J."/>
            <person name="Barry K."/>
            <person name="Sandor L."/>
            <person name="Lee J."/>
            <person name="Lipzen A."/>
            <person name="Pangilinan J."/>
            <person name="LaButti K."/>
            <person name="Hainaut M."/>
            <person name="Henrissat B."/>
            <person name="Grigoriev I.V."/>
            <person name="Spatafora J.W."/>
            <person name="Aime M.C."/>
        </authorList>
    </citation>
    <scope>NUCLEOTIDE SEQUENCE [LARGE SCALE GENOMIC DNA]</scope>
    <source>
        <strain evidence="2 3">MCA 4658</strain>
    </source>
</reference>
<accession>A0A316W3L3</accession>
<dbReference type="RefSeq" id="XP_025370858.1">
    <property type="nucleotide sequence ID" value="XM_025517519.1"/>
</dbReference>
<dbReference type="STRING" id="1522189.A0A316W3L3"/>